<evidence type="ECO:0000313" key="2">
    <source>
        <dbReference type="Proteomes" id="UP001175211"/>
    </source>
</evidence>
<dbReference type="Proteomes" id="UP001175211">
    <property type="component" value="Unassembled WGS sequence"/>
</dbReference>
<evidence type="ECO:0000313" key="1">
    <source>
        <dbReference type="EMBL" id="KAK0436975.1"/>
    </source>
</evidence>
<reference evidence="1" key="1">
    <citation type="submission" date="2023-06" db="EMBL/GenBank/DDBJ databases">
        <authorList>
            <consortium name="Lawrence Berkeley National Laboratory"/>
            <person name="Ahrendt S."/>
            <person name="Sahu N."/>
            <person name="Indic B."/>
            <person name="Wong-Bajracharya J."/>
            <person name="Merenyi Z."/>
            <person name="Ke H.-M."/>
            <person name="Monk M."/>
            <person name="Kocsube S."/>
            <person name="Drula E."/>
            <person name="Lipzen A."/>
            <person name="Balint B."/>
            <person name="Henrissat B."/>
            <person name="Andreopoulos B."/>
            <person name="Martin F.M."/>
            <person name="Harder C.B."/>
            <person name="Rigling D."/>
            <person name="Ford K.L."/>
            <person name="Foster G.D."/>
            <person name="Pangilinan J."/>
            <person name="Papanicolaou A."/>
            <person name="Barry K."/>
            <person name="LaButti K."/>
            <person name="Viragh M."/>
            <person name="Koriabine M."/>
            <person name="Yan M."/>
            <person name="Riley R."/>
            <person name="Champramary S."/>
            <person name="Plett K.L."/>
            <person name="Tsai I.J."/>
            <person name="Slot J."/>
            <person name="Sipos G."/>
            <person name="Plett J."/>
            <person name="Nagy L.G."/>
            <person name="Grigoriev I.V."/>
        </authorList>
    </citation>
    <scope>NUCLEOTIDE SEQUENCE</scope>
    <source>
        <strain evidence="1">CCBAS 213</strain>
    </source>
</reference>
<protein>
    <submittedName>
        <fullName evidence="1">Uncharacterized protein</fullName>
    </submittedName>
</protein>
<gene>
    <name evidence="1" type="ORF">EV420DRAFT_1652254</name>
</gene>
<name>A0AA39J6D1_ARMTA</name>
<sequence length="219" mass="24827">MSSSSMIPNGMTIQDNCDHLFYCVCSDTLPPILQVDHHGFEDPNMLWPSNPADFIDRCWASNAMPYQGFLPVHRESVFQCELFEPLNYTIQLIPVFSPSPGIWVVDDTVVDKWKNIEALFQCLRTVLDGTFVPNTNLGHIRFPLPWKYGYHHAKRSRKAMACTAMQSRDAFIIMAVEISYLLALGSSKLDVLPNTGRDQFPLWSAALTDKIGSNWVDLI</sequence>
<organism evidence="1 2">
    <name type="scientific">Armillaria tabescens</name>
    <name type="common">Ringless honey mushroom</name>
    <name type="synonym">Agaricus tabescens</name>
    <dbReference type="NCBI Taxonomy" id="1929756"/>
    <lineage>
        <taxon>Eukaryota</taxon>
        <taxon>Fungi</taxon>
        <taxon>Dikarya</taxon>
        <taxon>Basidiomycota</taxon>
        <taxon>Agaricomycotina</taxon>
        <taxon>Agaricomycetes</taxon>
        <taxon>Agaricomycetidae</taxon>
        <taxon>Agaricales</taxon>
        <taxon>Marasmiineae</taxon>
        <taxon>Physalacriaceae</taxon>
        <taxon>Desarmillaria</taxon>
    </lineage>
</organism>
<comment type="caution">
    <text evidence="1">The sequence shown here is derived from an EMBL/GenBank/DDBJ whole genome shotgun (WGS) entry which is preliminary data.</text>
</comment>
<proteinExistence type="predicted"/>
<dbReference type="EMBL" id="JAUEPS010000118">
    <property type="protein sequence ID" value="KAK0436975.1"/>
    <property type="molecule type" value="Genomic_DNA"/>
</dbReference>
<dbReference type="GeneID" id="85362178"/>
<dbReference type="AlphaFoldDB" id="A0AA39J6D1"/>
<keyword evidence="2" id="KW-1185">Reference proteome</keyword>
<dbReference type="RefSeq" id="XP_060322428.1">
    <property type="nucleotide sequence ID" value="XM_060478630.1"/>
</dbReference>
<accession>A0AA39J6D1</accession>